<dbReference type="EMBL" id="LRRQ01000149">
    <property type="protein sequence ID" value="OAM88034.1"/>
    <property type="molecule type" value="Genomic_DNA"/>
</dbReference>
<gene>
    <name evidence="3" type="ORF">AW736_21230</name>
</gene>
<dbReference type="Pfam" id="PF12951">
    <property type="entry name" value="PATR"/>
    <property type="match status" value="6"/>
</dbReference>
<dbReference type="Proteomes" id="UP000078486">
    <property type="component" value="Unassembled WGS sequence"/>
</dbReference>
<reference evidence="3 4" key="1">
    <citation type="submission" date="2016-01" db="EMBL/GenBank/DDBJ databases">
        <title>High potential of lignocellulose degradation of a new Verrucomicrobia species.</title>
        <authorList>
            <person name="Wang Y."/>
            <person name="Shi Y."/>
            <person name="Qiu Z."/>
            <person name="Liu S."/>
            <person name="Yang H."/>
        </authorList>
    </citation>
    <scope>NUCLEOTIDE SEQUENCE [LARGE SCALE GENOMIC DNA]</scope>
    <source>
        <strain evidence="3 4">TSB47</strain>
    </source>
</reference>
<dbReference type="STRING" id="1184151.AW736_21230"/>
<dbReference type="RefSeq" id="WP_068772288.1">
    <property type="nucleotide sequence ID" value="NZ_CP109796.1"/>
</dbReference>
<dbReference type="SMART" id="SM00869">
    <property type="entry name" value="Autotransporter"/>
    <property type="match status" value="1"/>
</dbReference>
<keyword evidence="4" id="KW-1185">Reference proteome</keyword>
<dbReference type="OrthoDB" id="175489at2"/>
<dbReference type="Pfam" id="PF03797">
    <property type="entry name" value="Autotransporter"/>
    <property type="match status" value="1"/>
</dbReference>
<keyword evidence="1" id="KW-0732">Signal</keyword>
<sequence length="1878" mass="187656">MKKETSSITPARIAALLAIVTMAVCALSAAPTGKLYWDPLGTGSTDAGGAGTWDASTANWWTGAAPYTWISGTTGSVTTYTDLYFGGTAGGAPYALTLALDSIQAPTIASSDLYYFKFNFSGDYIIQSSHGLGTVIGTHGLYAYVTMLADPGRTVTLDGSGGGITVTSQGNNSTNPSVKFAGGGTFNFQGNVTLSNTDKNGRVSFGDIGDASMTHINFLGPLANVSASRVWADNAEVNVNGSFLAIDKNGTNTDAAGIRSALHIGGLAAAGGTPAVFNLNSGTVRAIGTTGTARGVMFGYAANSPGGTFNLNGGVLAATSVHVSPSANANTTAVFVFNGGTLAALAEGITDGAAMYDNQYHLGGFISNFANTERSKVVIDTGGAFIDTGAIGGRTATISSVISGPGNLTKLGANTLRFAAASTYTGTTFVSGGTLTAGVNDAFAASAALDIGAGGVFDAGATTQTVRNLSGAGTLAIGSSGKVVAITEDDSIFAGTLSGAGAFEKAGAGVLTLDGDNSAIATALTLSEGALLLGANGKLGGTVTVGSGMTFGGQGAAGNATAVTLASGAHLRVGSFGATTAEVLSLGSLSLAAGSVIDFTVAPGNINTLINLASAPVLSGGAQASDIALNFERLVSGTYTLGNITALNGASVQINGGAAGPRQMATVRVDGSNLVLDAAVSAAERITWTGGTAAVWDRTGTNWKVSGGTAPLTFADGDSVTFDSVSDPADKRDIAIAGTYVRVADMTVTGSGNYSFSGAALTGEANPDLAGTQGRLLMQGTGTLTLANSGANEFAGGIELQSGALRAASAGALASNNINVTDNAALIFDAAVLDASGTIAIASGKTLTLDATATTAATLSGNITGGNVVKTGDGLVILDAANTHAATTLAGGTLAIAHADALGAGTVTAGASASSVPVLRVDLAGHTVNNALDLGAGSIAVDTGANDAAWAGAITGSGTLGKLGSGVLQINGAVLATIAGLDIGEGVIRLVPPAAGSYNIVNKLTGAGMLDIRLSGVSDTLTLGAGVASGFAGALSIGDASFTLDAAAAVQLANATLVVGGNSVVGKAAGAMSMHGLHLNGGSFKLATTADSVDGVLTVDTLHTGEAGVTTDIMVDPAILAVSGTLPNPAPAPDNLFDQDAASGGIKAVDAAHIDGAGTLRLVDLSGNAVVSSSTVAITQDGATVADGVYGFMAGVQPDGLYVGAGLQSIDVHAGQQLVLNPDQAADKTLSAVITGAGGVSIQTTGTAVIAGANTYTGATQIASGVARAGTGDIFKNSASVEIGAGAVFDLGGYVQNIKQLTGSGKVELANGELILNTASDTVLTTTLSGTGMLTKNGSGTLTLSAADARGALSITNVNAGRLVARGAQSLGTSGTINVAANAALEFNGIIGGTYSLAILASSATVDVVDSSLQFRNSATRIRNLNLVNSTVTAAGTINALGGTGVSVNVGANSTLSITTTPGATLNMNAANVTVENTGRLLFGAFGSINRLSLGASGVLTLKDGSFVGLAGVVSDGVYEVLAAGTTVFESELGAVNVYAGANKGVSLIITEDGDLAIAKLTTDPRKDIAMTFDAMTAAMNTIYGRISESFLLPFAEAERNARRDNFWMKAIATFAEYDDTTEQYGHSEDTYGFIVGYDMLTRDRRRMAGLYGGFANSKLDSEGAQSKADADQQFLGVYGAAKWGKFYAGADIAAGWSQSDNTRALNAGGPVTNGASDAMWYGASVDIGCLITPSRTFTLKPSIGLHYMNVAFDAYREYGTSAVQYPDITQDLLQSLVALQGSWNFTTPWGWPAFLDLSYGWRQNIADSDDEITVFFVERPDLPMTVHSGGYSRGGQMVGLGLRVAAGKMTTLGLGYDYETAAGRSRHTITGNVRLSW</sequence>
<evidence type="ECO:0000313" key="3">
    <source>
        <dbReference type="EMBL" id="OAM88034.1"/>
    </source>
</evidence>
<name>A0A178IDD5_9BACT</name>
<evidence type="ECO:0000256" key="1">
    <source>
        <dbReference type="ARBA" id="ARBA00022729"/>
    </source>
</evidence>
<dbReference type="NCBIfam" id="TIGR02601">
    <property type="entry name" value="autotrns_rpt"/>
    <property type="match status" value="2"/>
</dbReference>
<dbReference type="InterPro" id="IPR013425">
    <property type="entry name" value="Autotrns_rpt"/>
</dbReference>
<dbReference type="Gene3D" id="2.40.128.130">
    <property type="entry name" value="Autotransporter beta-domain"/>
    <property type="match status" value="1"/>
</dbReference>
<protein>
    <recommendedName>
        <fullName evidence="2">Autotransporter domain-containing protein</fullName>
    </recommendedName>
</protein>
<comment type="caution">
    <text evidence="3">The sequence shown here is derived from an EMBL/GenBank/DDBJ whole genome shotgun (WGS) entry which is preliminary data.</text>
</comment>
<evidence type="ECO:0000313" key="4">
    <source>
        <dbReference type="Proteomes" id="UP000078486"/>
    </source>
</evidence>
<dbReference type="PROSITE" id="PS51208">
    <property type="entry name" value="AUTOTRANSPORTER"/>
    <property type="match status" value="1"/>
</dbReference>
<dbReference type="SUPFAM" id="SSF103515">
    <property type="entry name" value="Autotransporter"/>
    <property type="match status" value="1"/>
</dbReference>
<organism evidence="3 4">
    <name type="scientific">Termitidicoccus mucosus</name>
    <dbReference type="NCBI Taxonomy" id="1184151"/>
    <lineage>
        <taxon>Bacteria</taxon>
        <taxon>Pseudomonadati</taxon>
        <taxon>Verrucomicrobiota</taxon>
        <taxon>Opitutia</taxon>
        <taxon>Opitutales</taxon>
        <taxon>Opitutaceae</taxon>
        <taxon>Termitidicoccus</taxon>
    </lineage>
</organism>
<accession>A0A178IDD5</accession>
<dbReference type="InterPro" id="IPR036709">
    <property type="entry name" value="Autotransporte_beta_dom_sf"/>
</dbReference>
<feature type="domain" description="Autotransporter" evidence="2">
    <location>
        <begin position="1600"/>
        <end position="1878"/>
    </location>
</feature>
<evidence type="ECO:0000259" key="2">
    <source>
        <dbReference type="PROSITE" id="PS51208"/>
    </source>
</evidence>
<proteinExistence type="predicted"/>
<dbReference type="InterPro" id="IPR005546">
    <property type="entry name" value="Autotransporte_beta"/>
</dbReference>